<dbReference type="InterPro" id="IPR010260">
    <property type="entry name" value="AlpA"/>
</dbReference>
<dbReference type="Gene3D" id="1.10.238.160">
    <property type="match status" value="1"/>
</dbReference>
<gene>
    <name evidence="1" type="ORF">SAMN04488060_0043</name>
</gene>
<keyword evidence="2" id="KW-1185">Reference proteome</keyword>
<organism evidence="1 2">
    <name type="scientific">Qipengyuania nanhaisediminis</name>
    <dbReference type="NCBI Taxonomy" id="604088"/>
    <lineage>
        <taxon>Bacteria</taxon>
        <taxon>Pseudomonadati</taxon>
        <taxon>Pseudomonadota</taxon>
        <taxon>Alphaproteobacteria</taxon>
        <taxon>Sphingomonadales</taxon>
        <taxon>Erythrobacteraceae</taxon>
        <taxon>Qipengyuania</taxon>
    </lineage>
</organism>
<evidence type="ECO:0000313" key="2">
    <source>
        <dbReference type="Proteomes" id="UP000199331"/>
    </source>
</evidence>
<dbReference type="OrthoDB" id="1525365at2"/>
<dbReference type="AlphaFoldDB" id="A0A1I5KAE8"/>
<sequence length="88" mass="9923">MSEVVASPGRRVVKLQWIIENKSMSKASIYRAMEHEGFPTAIKLTGRSVGWFLDEVEDWFANRPRGISPCADNDQYQTSAYLTSRPGS</sequence>
<evidence type="ECO:0000313" key="1">
    <source>
        <dbReference type="EMBL" id="SFO81995.1"/>
    </source>
</evidence>
<dbReference type="STRING" id="604088.SAMN04488060_0043"/>
<accession>A0A1I5KAE8</accession>
<dbReference type="Pfam" id="PF05930">
    <property type="entry name" value="Phage_AlpA"/>
    <property type="match status" value="1"/>
</dbReference>
<reference evidence="2" key="1">
    <citation type="submission" date="2016-10" db="EMBL/GenBank/DDBJ databases">
        <authorList>
            <person name="Varghese N."/>
            <person name="Submissions S."/>
        </authorList>
    </citation>
    <scope>NUCLEOTIDE SEQUENCE [LARGE SCALE GENOMIC DNA]</scope>
    <source>
        <strain evidence="2">CGMCC 1.7715</strain>
    </source>
</reference>
<dbReference type="RefSeq" id="WP_090476230.1">
    <property type="nucleotide sequence ID" value="NZ_FOWZ01000001.1"/>
</dbReference>
<proteinExistence type="predicted"/>
<name>A0A1I5KAE8_9SPHN</name>
<protein>
    <submittedName>
        <fullName evidence="1">Transcriptional regulator, AlpA family</fullName>
    </submittedName>
</protein>
<dbReference type="EMBL" id="FOWZ01000001">
    <property type="protein sequence ID" value="SFO81995.1"/>
    <property type="molecule type" value="Genomic_DNA"/>
</dbReference>
<dbReference type="Proteomes" id="UP000199331">
    <property type="component" value="Unassembled WGS sequence"/>
</dbReference>